<evidence type="ECO:0000256" key="2">
    <source>
        <dbReference type="ARBA" id="ARBA00023128"/>
    </source>
</evidence>
<feature type="domain" description="Complex 1 LYR protein" evidence="5">
    <location>
        <begin position="11"/>
        <end position="68"/>
    </location>
</feature>
<dbReference type="GO" id="GO:0005739">
    <property type="term" value="C:mitochondrion"/>
    <property type="evidence" value="ECO:0000318"/>
    <property type="project" value="GO_Central"/>
</dbReference>
<keyword evidence="3" id="KW-0143">Chaperone</keyword>
<evidence type="ECO:0000313" key="6">
    <source>
        <dbReference type="EMBL" id="AAS51432.1"/>
    </source>
</evidence>
<dbReference type="InterPro" id="IPR045295">
    <property type="entry name" value="Complex1_LYR_SDHAF1_LYRM8"/>
</dbReference>
<dbReference type="PANTHER" id="PTHR13675:SF1">
    <property type="entry name" value="SUCCINATE DEHYDROGENASE ASSEMBLY FACTOR 1, MITOCHONDRIAL"/>
    <property type="match status" value="1"/>
</dbReference>
<comment type="similarity">
    <text evidence="4">Belongs to the complex I LYR family. SDHAF1 subfamily.</text>
</comment>
<evidence type="ECO:0000256" key="3">
    <source>
        <dbReference type="ARBA" id="ARBA00023186"/>
    </source>
</evidence>
<dbReference type="GeneID" id="4619740"/>
<dbReference type="HOGENOM" id="CLU_154777_1_1_1"/>
<proteinExistence type="inferred from homology"/>
<comment type="subcellular location">
    <subcellularLocation>
        <location evidence="1">Mitochondrion matrix</location>
    </subcellularLocation>
</comment>
<accession>Q75BR5</accession>
<gene>
    <name evidence="6" type="ORF">AGOS_ACR206C</name>
</gene>
<dbReference type="AlphaFoldDB" id="Q75BR5"/>
<dbReference type="PANTHER" id="PTHR13675">
    <property type="entry name" value="LYR MOTIF-CONTAINING PROTEIN 2"/>
    <property type="match status" value="1"/>
</dbReference>
<evidence type="ECO:0000256" key="1">
    <source>
        <dbReference type="ARBA" id="ARBA00004305"/>
    </source>
</evidence>
<keyword evidence="7" id="KW-1185">Reference proteome</keyword>
<evidence type="ECO:0000256" key="4">
    <source>
        <dbReference type="ARBA" id="ARBA00025715"/>
    </source>
</evidence>
<dbReference type="STRING" id="284811.Q75BR5"/>
<dbReference type="KEGG" id="ago:AGOS_ACR206C"/>
<dbReference type="OrthoDB" id="273010at2759"/>
<dbReference type="Pfam" id="PF05347">
    <property type="entry name" value="Complex1_LYR"/>
    <property type="match status" value="1"/>
</dbReference>
<dbReference type="OMA" id="VEMYSSP"/>
<organism evidence="6 7">
    <name type="scientific">Eremothecium gossypii (strain ATCC 10895 / CBS 109.51 / FGSC 9923 / NRRL Y-1056)</name>
    <name type="common">Yeast</name>
    <name type="synonym">Ashbya gossypii</name>
    <dbReference type="NCBI Taxonomy" id="284811"/>
    <lineage>
        <taxon>Eukaryota</taxon>
        <taxon>Fungi</taxon>
        <taxon>Dikarya</taxon>
        <taxon>Ascomycota</taxon>
        <taxon>Saccharomycotina</taxon>
        <taxon>Saccharomycetes</taxon>
        <taxon>Saccharomycetales</taxon>
        <taxon>Saccharomycetaceae</taxon>
        <taxon>Eremothecium</taxon>
    </lineage>
</organism>
<dbReference type="FunCoup" id="Q75BR5">
    <property type="interactions" value="91"/>
</dbReference>
<reference evidence="6 7" key="1">
    <citation type="journal article" date="2004" name="Science">
        <title>The Ashbya gossypii genome as a tool for mapping the ancient Saccharomyces cerevisiae genome.</title>
        <authorList>
            <person name="Dietrich F.S."/>
            <person name="Voegeli S."/>
            <person name="Brachat S."/>
            <person name="Lerch A."/>
            <person name="Gates K."/>
            <person name="Steiner S."/>
            <person name="Mohr C."/>
            <person name="Pohlmann R."/>
            <person name="Luedi P."/>
            <person name="Choi S."/>
            <person name="Wing R.A."/>
            <person name="Flavier A."/>
            <person name="Gaffney T.D."/>
            <person name="Philippsen P."/>
        </authorList>
    </citation>
    <scope>NUCLEOTIDE SEQUENCE [LARGE SCALE GENOMIC DNA]</scope>
    <source>
        <strain evidence="7">ATCC 10895 / CBS 109.51 / FGSC 9923 / NRRL Y-1056</strain>
    </source>
</reference>
<dbReference type="Proteomes" id="UP000000591">
    <property type="component" value="Chromosome III"/>
</dbReference>
<dbReference type="InParanoid" id="Q75BR5"/>
<dbReference type="EMBL" id="AE016816">
    <property type="protein sequence ID" value="AAS51432.1"/>
    <property type="molecule type" value="Genomic_DNA"/>
</dbReference>
<dbReference type="CDD" id="cd20268">
    <property type="entry name" value="Complex1_LYR_SDHAF1_LYRM8"/>
    <property type="match status" value="1"/>
</dbReference>
<name>Q75BR5_EREGS</name>
<keyword evidence="2" id="KW-0496">Mitochondrion</keyword>
<sequence length="79" mass="9564">MVKRFSGLQKDVLHLYREFIRVAYTKAPENRPHFIGYIREEFRRHKDLPRKNFVAIEHLLRVGKKKLALYSSPEIKDIR</sequence>
<reference evidence="7" key="2">
    <citation type="journal article" date="2013" name="G3 (Bethesda)">
        <title>Genomes of Ashbya fungi isolated from insects reveal four mating-type loci, numerous translocations, lack of transposons, and distinct gene duplications.</title>
        <authorList>
            <person name="Dietrich F.S."/>
            <person name="Voegeli S."/>
            <person name="Kuo S."/>
            <person name="Philippsen P."/>
        </authorList>
    </citation>
    <scope>GENOME REANNOTATION</scope>
    <source>
        <strain evidence="7">ATCC 10895 / CBS 109.51 / FGSC 9923 / NRRL Y-1056</strain>
    </source>
</reference>
<evidence type="ECO:0000313" key="7">
    <source>
        <dbReference type="Proteomes" id="UP000000591"/>
    </source>
</evidence>
<protein>
    <submittedName>
        <fullName evidence="6">ACR206Cp</fullName>
    </submittedName>
</protein>
<evidence type="ECO:0000259" key="5">
    <source>
        <dbReference type="Pfam" id="PF05347"/>
    </source>
</evidence>
<dbReference type="eggNOG" id="KOG4620">
    <property type="taxonomic scope" value="Eukaryota"/>
</dbReference>
<dbReference type="InterPro" id="IPR008011">
    <property type="entry name" value="Complex1_LYR_dom"/>
</dbReference>
<dbReference type="GO" id="GO:0005759">
    <property type="term" value="C:mitochondrial matrix"/>
    <property type="evidence" value="ECO:0007669"/>
    <property type="project" value="UniProtKB-SubCell"/>
</dbReference>
<dbReference type="RefSeq" id="NP_983608.1">
    <property type="nucleotide sequence ID" value="NM_208961.1"/>
</dbReference>
<dbReference type="GO" id="GO:0034553">
    <property type="term" value="P:mitochondrial respiratory chain complex II assembly"/>
    <property type="evidence" value="ECO:0000318"/>
    <property type="project" value="GO_Central"/>
</dbReference>